<accession>A0AAD5WDI7</accession>
<name>A0AAD5WDI7_PARTN</name>
<dbReference type="Proteomes" id="UP001196413">
    <property type="component" value="Unassembled WGS sequence"/>
</dbReference>
<feature type="compositionally biased region" description="Basic and acidic residues" evidence="1">
    <location>
        <begin position="10"/>
        <end position="19"/>
    </location>
</feature>
<feature type="region of interest" description="Disordered" evidence="1">
    <location>
        <begin position="1"/>
        <end position="43"/>
    </location>
</feature>
<keyword evidence="3" id="KW-1185">Reference proteome</keyword>
<evidence type="ECO:0000256" key="1">
    <source>
        <dbReference type="SAM" id="MobiDB-lite"/>
    </source>
</evidence>
<protein>
    <submittedName>
        <fullName evidence="2">Hsp90 co-chaperone Cdc37</fullName>
    </submittedName>
</protein>
<organism evidence="2 3">
    <name type="scientific">Parelaphostrongylus tenuis</name>
    <name type="common">Meningeal worm</name>
    <dbReference type="NCBI Taxonomy" id="148309"/>
    <lineage>
        <taxon>Eukaryota</taxon>
        <taxon>Metazoa</taxon>
        <taxon>Ecdysozoa</taxon>
        <taxon>Nematoda</taxon>
        <taxon>Chromadorea</taxon>
        <taxon>Rhabditida</taxon>
        <taxon>Rhabditina</taxon>
        <taxon>Rhabditomorpha</taxon>
        <taxon>Strongyloidea</taxon>
        <taxon>Metastrongylidae</taxon>
        <taxon>Parelaphostrongylus</taxon>
    </lineage>
</organism>
<evidence type="ECO:0000313" key="2">
    <source>
        <dbReference type="EMBL" id="KAJ1366500.1"/>
    </source>
</evidence>
<sequence length="130" mass="14398">MPQEPPWKPNGEHSLEKGFPESSVGKESACNAGDLGLIPGSGRSAGKGIGYRLQYSWASLVAQLVKNPPAMRETWVRSLGWEDPRRREELPTPVFWPGEFHGLYSPWGRKESDMTERLHVTSQPAKGGQA</sequence>
<comment type="caution">
    <text evidence="2">The sequence shown here is derived from an EMBL/GenBank/DDBJ whole genome shotgun (WGS) entry which is preliminary data.</text>
</comment>
<gene>
    <name evidence="2" type="primary">CDC37_2</name>
    <name evidence="2" type="ORF">KIN20_027179</name>
</gene>
<dbReference type="AlphaFoldDB" id="A0AAD5WDI7"/>
<proteinExistence type="predicted"/>
<dbReference type="EMBL" id="JAHQIW010005570">
    <property type="protein sequence ID" value="KAJ1366500.1"/>
    <property type="molecule type" value="Genomic_DNA"/>
</dbReference>
<evidence type="ECO:0000313" key="3">
    <source>
        <dbReference type="Proteomes" id="UP001196413"/>
    </source>
</evidence>
<reference evidence="2" key="1">
    <citation type="submission" date="2021-06" db="EMBL/GenBank/DDBJ databases">
        <title>Parelaphostrongylus tenuis whole genome reference sequence.</title>
        <authorList>
            <person name="Garwood T.J."/>
            <person name="Larsen P.A."/>
            <person name="Fountain-Jones N.M."/>
            <person name="Garbe J.R."/>
            <person name="Macchietto M.G."/>
            <person name="Kania S.A."/>
            <person name="Gerhold R.W."/>
            <person name="Richards J.E."/>
            <person name="Wolf T.M."/>
        </authorList>
    </citation>
    <scope>NUCLEOTIDE SEQUENCE</scope>
    <source>
        <strain evidence="2">MNPRO001-30</strain>
        <tissue evidence="2">Meninges</tissue>
    </source>
</reference>